<keyword evidence="5" id="KW-0809">Transit peptide</keyword>
<dbReference type="Gene3D" id="3.30.70.2740">
    <property type="match status" value="1"/>
</dbReference>
<dbReference type="InterPro" id="IPR036318">
    <property type="entry name" value="FAD-bd_PCMH-like_sf"/>
</dbReference>
<feature type="domain" description="FAD-binding PCMH-type" evidence="8">
    <location>
        <begin position="51"/>
        <end position="228"/>
    </location>
</feature>
<protein>
    <recommendedName>
        <fullName evidence="7">D-lactate dehydrogenase (cytochrome)</fullName>
        <ecNumber evidence="7">1.1.2.4</ecNumber>
    </recommendedName>
</protein>
<dbReference type="PROSITE" id="PS51387">
    <property type="entry name" value="FAD_PCMH"/>
    <property type="match status" value="1"/>
</dbReference>
<dbReference type="Pfam" id="PF01565">
    <property type="entry name" value="FAD_binding_4"/>
    <property type="match status" value="1"/>
</dbReference>
<comment type="cofactor">
    <cofactor evidence="1">
        <name>FAD</name>
        <dbReference type="ChEBI" id="CHEBI:57692"/>
    </cofactor>
</comment>
<dbReference type="SUPFAM" id="SSF55103">
    <property type="entry name" value="FAD-linked oxidases, C-terminal domain"/>
    <property type="match status" value="1"/>
</dbReference>
<proteinExistence type="inferred from homology"/>
<dbReference type="InterPro" id="IPR004113">
    <property type="entry name" value="FAD-bd_oxidored_4_C"/>
</dbReference>
<dbReference type="SUPFAM" id="SSF56176">
    <property type="entry name" value="FAD-binding/transporter-associated domain-like"/>
    <property type="match status" value="1"/>
</dbReference>
<evidence type="ECO:0000256" key="5">
    <source>
        <dbReference type="ARBA" id="ARBA00022946"/>
    </source>
</evidence>
<dbReference type="Pfam" id="PF02913">
    <property type="entry name" value="FAD-oxidase_C"/>
    <property type="match status" value="1"/>
</dbReference>
<evidence type="ECO:0000313" key="9">
    <source>
        <dbReference type="EMBL" id="MCB5364277.1"/>
    </source>
</evidence>
<evidence type="ECO:0000256" key="2">
    <source>
        <dbReference type="ARBA" id="ARBA00008000"/>
    </source>
</evidence>
<keyword evidence="10" id="KW-1185">Reference proteome</keyword>
<dbReference type="InterPro" id="IPR016166">
    <property type="entry name" value="FAD-bd_PCMH"/>
</dbReference>
<evidence type="ECO:0000256" key="1">
    <source>
        <dbReference type="ARBA" id="ARBA00001974"/>
    </source>
</evidence>
<evidence type="ECO:0000313" key="10">
    <source>
        <dbReference type="Proteomes" id="UP000776983"/>
    </source>
</evidence>
<evidence type="ECO:0000256" key="7">
    <source>
        <dbReference type="ARBA" id="ARBA00038897"/>
    </source>
</evidence>
<dbReference type="Proteomes" id="UP000776983">
    <property type="component" value="Unassembled WGS sequence"/>
</dbReference>
<dbReference type="InterPro" id="IPR006094">
    <property type="entry name" value="Oxid_FAD_bind_N"/>
</dbReference>
<dbReference type="Gene3D" id="3.30.465.10">
    <property type="match status" value="1"/>
</dbReference>
<evidence type="ECO:0000256" key="6">
    <source>
        <dbReference type="ARBA" id="ARBA00023002"/>
    </source>
</evidence>
<dbReference type="Gene3D" id="1.10.45.10">
    <property type="entry name" value="Vanillyl-alcohol Oxidase, Chain A, domain 4"/>
    <property type="match status" value="1"/>
</dbReference>
<comment type="similarity">
    <text evidence="2">Belongs to the FAD-binding oxidoreductase/transferase type 4 family.</text>
</comment>
<organism evidence="9 10">
    <name type="scientific">Mesopusillimonas faecipullorum</name>
    <dbReference type="NCBI Taxonomy" id="2755040"/>
    <lineage>
        <taxon>Bacteria</taxon>
        <taxon>Pseudomonadati</taxon>
        <taxon>Pseudomonadota</taxon>
        <taxon>Betaproteobacteria</taxon>
        <taxon>Burkholderiales</taxon>
        <taxon>Alcaligenaceae</taxon>
        <taxon>Mesopusillimonas</taxon>
    </lineage>
</organism>
<dbReference type="InterPro" id="IPR016169">
    <property type="entry name" value="FAD-bd_PCMH_sub2"/>
</dbReference>
<sequence>MNHPSPHFAADASHKQRLELAFQQLRELLGDRASAGESVRAIHGRDESWHPPQMPDIVVFPQNTAEVSSVARICHAHGIPMIPFGAGSSVEGALIPVHGGVVIDTCQMDQLLSVNPGNFDCVVQPGLLRRALNERIKDTGLFFSVDPGADASIGGMTATRASGTNTVRYGTMADVVRGLEVVLADGRIIRTGSRARKSSAGYDLTHLFVGAEGTLGIVTEITLRLYPRPEHVISATCQFPDVDAAVDTAVAIMQSGLGVARLEFLDEVMIDATNRYSKLDLPCTPHLFFEFHGSPAQTQEISQIVQELCEDNGGRAFASATQAEERDRLWRARHDCAYACMAYERPKRMMTTDVCVPLTELAQCIRAAREDARQAGITAPVLGHVGDGNFHMVLLIDPDDAEQVRRAEEVNRRLVERAIACGGTCTGEHGVGLGKREYLRIEHGEALEVMRSVKAALDPLGLMNPGKVLPD</sequence>
<dbReference type="InterPro" id="IPR016164">
    <property type="entry name" value="FAD-linked_Oxase-like_C"/>
</dbReference>
<keyword evidence="3" id="KW-0285">Flavoprotein</keyword>
<keyword evidence="6" id="KW-0560">Oxidoreductase</keyword>
<gene>
    <name evidence="9" type="ORF">H0484_11010</name>
</gene>
<evidence type="ECO:0000256" key="3">
    <source>
        <dbReference type="ARBA" id="ARBA00022630"/>
    </source>
</evidence>
<accession>A0ABS8CEL8</accession>
<name>A0ABS8CEL8_9BURK</name>
<dbReference type="EMBL" id="JACDXW010000005">
    <property type="protein sequence ID" value="MCB5364277.1"/>
    <property type="molecule type" value="Genomic_DNA"/>
</dbReference>
<reference evidence="9 10" key="1">
    <citation type="submission" date="2020-07" db="EMBL/GenBank/DDBJ databases">
        <title>Pusillimonas sp. nov., isolated from poultry manure in Taiwan.</title>
        <authorList>
            <person name="Lin S.-Y."/>
            <person name="Tang Y.-S."/>
            <person name="Young C.-C."/>
        </authorList>
    </citation>
    <scope>NUCLEOTIDE SEQUENCE [LARGE SCALE GENOMIC DNA]</scope>
    <source>
        <strain evidence="9 10">CC-YST705</strain>
    </source>
</reference>
<keyword evidence="4" id="KW-0274">FAD</keyword>
<dbReference type="PANTHER" id="PTHR11748">
    <property type="entry name" value="D-LACTATE DEHYDROGENASE"/>
    <property type="match status" value="1"/>
</dbReference>
<comment type="caution">
    <text evidence="9">The sequence shown here is derived from an EMBL/GenBank/DDBJ whole genome shotgun (WGS) entry which is preliminary data.</text>
</comment>
<evidence type="ECO:0000256" key="4">
    <source>
        <dbReference type="ARBA" id="ARBA00022827"/>
    </source>
</evidence>
<evidence type="ECO:0000259" key="8">
    <source>
        <dbReference type="PROSITE" id="PS51387"/>
    </source>
</evidence>
<dbReference type="RefSeq" id="WP_226954694.1">
    <property type="nucleotide sequence ID" value="NZ_JACDXW010000005.1"/>
</dbReference>
<dbReference type="InterPro" id="IPR016171">
    <property type="entry name" value="Vanillyl_alc_oxidase_C-sub2"/>
</dbReference>
<dbReference type="EC" id="1.1.2.4" evidence="7"/>
<dbReference type="PANTHER" id="PTHR11748:SF111">
    <property type="entry name" value="D-LACTATE DEHYDROGENASE, MITOCHONDRIAL-RELATED"/>
    <property type="match status" value="1"/>
</dbReference>